<evidence type="ECO:0008006" key="4">
    <source>
        <dbReference type="Google" id="ProtNLM"/>
    </source>
</evidence>
<keyword evidence="1" id="KW-0472">Membrane</keyword>
<keyword evidence="3" id="KW-1185">Reference proteome</keyword>
<accession>A0A9P7D6H8</accession>
<comment type="caution">
    <text evidence="2">The sequence shown here is derived from an EMBL/GenBank/DDBJ whole genome shotgun (WGS) entry which is preliminary data.</text>
</comment>
<keyword evidence="1" id="KW-1133">Transmembrane helix</keyword>
<organism evidence="2 3">
    <name type="scientific">Suillus placidus</name>
    <dbReference type="NCBI Taxonomy" id="48579"/>
    <lineage>
        <taxon>Eukaryota</taxon>
        <taxon>Fungi</taxon>
        <taxon>Dikarya</taxon>
        <taxon>Basidiomycota</taxon>
        <taxon>Agaricomycotina</taxon>
        <taxon>Agaricomycetes</taxon>
        <taxon>Agaricomycetidae</taxon>
        <taxon>Boletales</taxon>
        <taxon>Suillineae</taxon>
        <taxon>Suillaceae</taxon>
        <taxon>Suillus</taxon>
    </lineage>
</organism>
<keyword evidence="1" id="KW-0812">Transmembrane</keyword>
<dbReference type="EMBL" id="JABBWD010000007">
    <property type="protein sequence ID" value="KAG1780843.1"/>
    <property type="molecule type" value="Genomic_DNA"/>
</dbReference>
<evidence type="ECO:0000313" key="3">
    <source>
        <dbReference type="Proteomes" id="UP000714275"/>
    </source>
</evidence>
<gene>
    <name evidence="2" type="ORF">EV702DRAFT_1076118</name>
</gene>
<evidence type="ECO:0000256" key="1">
    <source>
        <dbReference type="SAM" id="Phobius"/>
    </source>
</evidence>
<dbReference type="Proteomes" id="UP000714275">
    <property type="component" value="Unassembled WGS sequence"/>
</dbReference>
<name>A0A9P7D6H8_9AGAM</name>
<protein>
    <recommendedName>
        <fullName evidence="4">DNA helicase</fullName>
    </recommendedName>
</protein>
<feature type="transmembrane region" description="Helical" evidence="1">
    <location>
        <begin position="12"/>
        <end position="34"/>
    </location>
</feature>
<dbReference type="OrthoDB" id="3353471at2759"/>
<dbReference type="AlphaFoldDB" id="A0A9P7D6H8"/>
<proteinExistence type="predicted"/>
<reference evidence="2" key="1">
    <citation type="journal article" date="2020" name="New Phytol.">
        <title>Comparative genomics reveals dynamic genome evolution in host specialist ectomycorrhizal fungi.</title>
        <authorList>
            <person name="Lofgren L.A."/>
            <person name="Nguyen N.H."/>
            <person name="Vilgalys R."/>
            <person name="Ruytinx J."/>
            <person name="Liao H.L."/>
            <person name="Branco S."/>
            <person name="Kuo A."/>
            <person name="LaButti K."/>
            <person name="Lipzen A."/>
            <person name="Andreopoulos W."/>
            <person name="Pangilinan J."/>
            <person name="Riley R."/>
            <person name="Hundley H."/>
            <person name="Na H."/>
            <person name="Barry K."/>
            <person name="Grigoriev I.V."/>
            <person name="Stajich J.E."/>
            <person name="Kennedy P.G."/>
        </authorList>
    </citation>
    <scope>NUCLEOTIDE SEQUENCE</scope>
    <source>
        <strain evidence="2">DOB743</strain>
    </source>
</reference>
<evidence type="ECO:0000313" key="2">
    <source>
        <dbReference type="EMBL" id="KAG1780843.1"/>
    </source>
</evidence>
<sequence length="117" mass="13303">MVLTSTFLNMFLLLSFSRCGTYWLMLALASIVLLSRHETYSSTNSMIKFSTLPGHYIPTYSLDIEQTPGYLAMLTAPGIPPHRLDLKINCICTILRNLSIEKDLIRHARVQITALYH</sequence>